<evidence type="ECO:0000256" key="3">
    <source>
        <dbReference type="ARBA" id="ARBA00022741"/>
    </source>
</evidence>
<feature type="region of interest" description="Disordered" evidence="9">
    <location>
        <begin position="1091"/>
        <end position="1110"/>
    </location>
</feature>
<feature type="coiled-coil region" evidence="8">
    <location>
        <begin position="852"/>
        <end position="913"/>
    </location>
</feature>
<evidence type="ECO:0000256" key="8">
    <source>
        <dbReference type="SAM" id="Coils"/>
    </source>
</evidence>
<dbReference type="Pfam" id="PF05623">
    <property type="entry name" value="DUF789"/>
    <property type="match status" value="1"/>
</dbReference>
<evidence type="ECO:0000256" key="7">
    <source>
        <dbReference type="PROSITE-ProRule" id="PRU00283"/>
    </source>
</evidence>
<dbReference type="GO" id="GO:0007018">
    <property type="term" value="P:microtubule-based movement"/>
    <property type="evidence" value="ECO:0007669"/>
    <property type="project" value="InterPro"/>
</dbReference>
<evidence type="ECO:0000256" key="1">
    <source>
        <dbReference type="ARBA" id="ARBA00007310"/>
    </source>
</evidence>
<dbReference type="SMART" id="SM00129">
    <property type="entry name" value="KISc"/>
    <property type="match status" value="1"/>
</dbReference>
<dbReference type="GO" id="GO:0005874">
    <property type="term" value="C:microtubule"/>
    <property type="evidence" value="ECO:0007669"/>
    <property type="project" value="UniProtKB-KW"/>
</dbReference>
<dbReference type="PANTHER" id="PTHR47968">
    <property type="entry name" value="CENTROMERE PROTEIN E"/>
    <property type="match status" value="1"/>
</dbReference>
<dbReference type="Proteomes" id="UP000289738">
    <property type="component" value="Chromosome B03"/>
</dbReference>
<evidence type="ECO:0000313" key="12">
    <source>
        <dbReference type="Proteomes" id="UP000289738"/>
    </source>
</evidence>
<feature type="compositionally biased region" description="Polar residues" evidence="9">
    <location>
        <begin position="56"/>
        <end position="71"/>
    </location>
</feature>
<feature type="region of interest" description="Disordered" evidence="9">
    <location>
        <begin position="25"/>
        <end position="71"/>
    </location>
</feature>
<dbReference type="STRING" id="3818.A0A444ZSK3"/>
<dbReference type="PROSITE" id="PS50067">
    <property type="entry name" value="KINESIN_MOTOR_2"/>
    <property type="match status" value="1"/>
</dbReference>
<dbReference type="InterPro" id="IPR008507">
    <property type="entry name" value="DUF789"/>
</dbReference>
<keyword evidence="12" id="KW-1185">Reference proteome</keyword>
<dbReference type="GO" id="GO:0008017">
    <property type="term" value="F:microtubule binding"/>
    <property type="evidence" value="ECO:0007669"/>
    <property type="project" value="InterPro"/>
</dbReference>
<feature type="region of interest" description="Disordered" evidence="9">
    <location>
        <begin position="169"/>
        <end position="195"/>
    </location>
</feature>
<dbReference type="EMBL" id="SDMP01000013">
    <property type="protein sequence ID" value="RYR17138.1"/>
    <property type="molecule type" value="Genomic_DNA"/>
</dbReference>
<dbReference type="PANTHER" id="PTHR47968:SF23">
    <property type="entry name" value="KINESIN-LIKE PROTEIN KIN-7A"/>
    <property type="match status" value="1"/>
</dbReference>
<feature type="compositionally biased region" description="Basic residues" evidence="9">
    <location>
        <begin position="1094"/>
        <end position="1105"/>
    </location>
</feature>
<keyword evidence="5 8" id="KW-0175">Coiled coil</keyword>
<keyword evidence="2" id="KW-0493">Microtubule</keyword>
<feature type="coiled-coil region" evidence="8">
    <location>
        <begin position="1054"/>
        <end position="1081"/>
    </location>
</feature>
<dbReference type="InterPro" id="IPR021881">
    <property type="entry name" value="NACK_C"/>
</dbReference>
<dbReference type="PRINTS" id="PR00380">
    <property type="entry name" value="KINESINHEAVY"/>
</dbReference>
<reference evidence="11 12" key="1">
    <citation type="submission" date="2019-01" db="EMBL/GenBank/DDBJ databases">
        <title>Sequencing of cultivated peanut Arachis hypogaea provides insights into genome evolution and oil improvement.</title>
        <authorList>
            <person name="Chen X."/>
        </authorList>
    </citation>
    <scope>NUCLEOTIDE SEQUENCE [LARGE SCALE GENOMIC DNA]</scope>
    <source>
        <strain evidence="12">cv. Fuhuasheng</strain>
        <tissue evidence="11">Leaves</tissue>
    </source>
</reference>
<keyword evidence="3 7" id="KW-0547">Nucleotide-binding</keyword>
<dbReference type="Gene3D" id="3.40.850.10">
    <property type="entry name" value="Kinesin motor domain"/>
    <property type="match status" value="1"/>
</dbReference>
<gene>
    <name evidence="11" type="ORF">Ahy_B03g061925</name>
</gene>
<feature type="compositionally biased region" description="Basic and acidic residues" evidence="9">
    <location>
        <begin position="1157"/>
        <end position="1169"/>
    </location>
</feature>
<dbReference type="CDD" id="cd01374">
    <property type="entry name" value="KISc_CENP_E"/>
    <property type="match status" value="1"/>
</dbReference>
<feature type="compositionally biased region" description="Polar residues" evidence="9">
    <location>
        <begin position="1172"/>
        <end position="1189"/>
    </location>
</feature>
<comment type="similarity">
    <text evidence="1">Belongs to the TRAFAC class myosin-kinesin ATPase superfamily. Kinesin family. KIN-7 subfamily.</text>
</comment>
<evidence type="ECO:0000256" key="5">
    <source>
        <dbReference type="ARBA" id="ARBA00023054"/>
    </source>
</evidence>
<name>A0A444ZSK3_ARAHY</name>
<dbReference type="PROSITE" id="PS00411">
    <property type="entry name" value="KINESIN_MOTOR_1"/>
    <property type="match status" value="1"/>
</dbReference>
<feature type="domain" description="Kinesin motor" evidence="10">
    <location>
        <begin position="521"/>
        <end position="843"/>
    </location>
</feature>
<evidence type="ECO:0000256" key="2">
    <source>
        <dbReference type="ARBA" id="ARBA00022701"/>
    </source>
</evidence>
<accession>A0A444ZSK3</accession>
<evidence type="ECO:0000313" key="11">
    <source>
        <dbReference type="EMBL" id="RYR17138.1"/>
    </source>
</evidence>
<dbReference type="GO" id="GO:0005524">
    <property type="term" value="F:ATP binding"/>
    <property type="evidence" value="ECO:0007669"/>
    <property type="project" value="UniProtKB-UniRule"/>
</dbReference>
<protein>
    <recommendedName>
        <fullName evidence="10">Kinesin motor domain-containing protein</fullName>
    </recommendedName>
</protein>
<dbReference type="InterPro" id="IPR001752">
    <property type="entry name" value="Kinesin_motor_dom"/>
</dbReference>
<evidence type="ECO:0000256" key="6">
    <source>
        <dbReference type="ARBA" id="ARBA00023175"/>
    </source>
</evidence>
<proteinExistence type="inferred from homology"/>
<evidence type="ECO:0000256" key="4">
    <source>
        <dbReference type="ARBA" id="ARBA00022840"/>
    </source>
</evidence>
<sequence length="1448" mass="164414">MLGTALQFRGVRGEDRFYIPVKARKNQNQRKQLHRPKNAAEPETTDSAPKTKLLDSENNNSNHESLCSLSKPSPCESVETASNIDRFLESTTPLVPAQYFSKTTMRGWKTCDVEYQSYFTLDDLWESFKEWSAYGAGVPLLLDQNESVVQYYVPYLSAIQLYGQSSQKSSAKPRYTSEDSDGDYYRDSCSDESSDYEYGKRTDQFIGQSSQYLTGDVSLGMSRLSVHDKPNTIQEGFSSDDSETGNPQDLVFEYFEPDPPYSREPLADKARTLYRSLLPCGLFGLNLNCFSYDLYFIILGQVLYLACHYPGLKSLRSCDLLPASWMSVAWYPIYRIPTGPTLKDLDACFLTYHTLHTPSTGGGRTPAPVLVYPNEMDGIPKISLPTFAMASYKLKGSMWMKKGVGEGQLVNSLFQAADNWLRLLQVNHPDYQFFKSWRRTTVDKKSIHLMEIVVTCLSSRKDDAEEECWFIRRMEKKKTLSYKWKALVKKKMTVRTPGTPASKIETTPPSTPGRTRAREDKIVVTVRLRPLNRREQFSKDQVAWDCVDHHRIVCKPQVPEHATQPTSFAFDKVFGPACLTETVYDEGVKNVVLSALMGINATVFAYGQTSSGKTYTMRGITEKAVNDIYNHIMDTPERDFTIKISGLEIYNENVRDLLNSESGRSLKLLDDPEKGTVVEKLVEETANDDKHLRYLISICEAQRQVGETALNDKSSRSHQIIRLTIQSTLRENSDCVRSFLATLNFVDLAGSERAAQTHADGTRLREGCHINLSLMTLTTVIRKLSVGKRSGHIPYRDSKLTRILQHSLGGNARTAIICTLSPALSHLEQSRNTLLFATRAKEVTNNAQVNMVVSDKQLVKHLQKELARLEAELRTPNQSREKDLKIQQMEMEIEQLKLQRDLAQSQVDELNKKLQEDHHISNQVESPQLSVTKCLSYTGSLSSLKRDRIRNTTLRQSMRQSSTAPFTLMHEIHKLEHLQAQLGEEANRALEVLQKEVACHRLGNQNAAETIANLQAEIRQMCAVRSAPKEVEVGSMVSVNKSISANLKHEITRLHSQGSNIANLEQQLENVQRSIDKLVMSLPNNYQQLNSKASKLRKEHRRKKLPPLASINAVNRQNFIRSPCSPLSTPHQVLESDIENRAPDDEDIVSSENLPPESEKEETPSKNEEGDNVSSRDNINSGYRRSSSVNMKKMQKMFQNAAEENVRSIRTYVTELKERVAKLQYQKQLLVCQVLELEANEANGHNIENEGLSEQEGSQVSGHITFQEQQQQIIELWDVCFVSVIHRTQFYLLFKGDPADQIYMEVELRRLTWLQQHLAEVGNASPAHVGDERTISLSSSIKALKREREFLAKRLGSRLTLGERDALYMKWDVPVVGKQKRLQFVSKLWTEPHNPKHVKESAEIVAKLVGFCEGGNISREMFELNFVLPSDKRPWLMDWSPITNLLNL</sequence>
<dbReference type="Pfam" id="PF00225">
    <property type="entry name" value="Kinesin"/>
    <property type="match status" value="1"/>
</dbReference>
<evidence type="ECO:0000256" key="9">
    <source>
        <dbReference type="SAM" id="MobiDB-lite"/>
    </source>
</evidence>
<feature type="region of interest" description="Disordered" evidence="9">
    <location>
        <begin position="1139"/>
        <end position="1189"/>
    </location>
</feature>
<dbReference type="FunFam" id="3.40.850.10:FF:000016">
    <property type="entry name" value="Kinesin-like protein"/>
    <property type="match status" value="1"/>
</dbReference>
<keyword evidence="6 7" id="KW-0505">Motor protein</keyword>
<feature type="binding site" evidence="7">
    <location>
        <begin position="607"/>
        <end position="614"/>
    </location>
    <ligand>
        <name>ATP</name>
        <dbReference type="ChEBI" id="CHEBI:30616"/>
    </ligand>
</feature>
<dbReference type="InterPro" id="IPR019821">
    <property type="entry name" value="Kinesin_motor_CS"/>
</dbReference>
<dbReference type="Pfam" id="PF11995">
    <property type="entry name" value="DUF3490"/>
    <property type="match status" value="1"/>
</dbReference>
<dbReference type="InterPro" id="IPR036961">
    <property type="entry name" value="Kinesin_motor_dom_sf"/>
</dbReference>
<comment type="caution">
    <text evidence="11">The sequence shown here is derived from an EMBL/GenBank/DDBJ whole genome shotgun (WGS) entry which is preliminary data.</text>
</comment>
<dbReference type="GO" id="GO:0003777">
    <property type="term" value="F:microtubule motor activity"/>
    <property type="evidence" value="ECO:0007669"/>
    <property type="project" value="InterPro"/>
</dbReference>
<dbReference type="SUPFAM" id="SSF52540">
    <property type="entry name" value="P-loop containing nucleoside triphosphate hydrolases"/>
    <property type="match status" value="1"/>
</dbReference>
<dbReference type="InterPro" id="IPR027640">
    <property type="entry name" value="Kinesin-like_fam"/>
</dbReference>
<feature type="compositionally biased region" description="Basic residues" evidence="9">
    <location>
        <begin position="25"/>
        <end position="37"/>
    </location>
</feature>
<organism evidence="11 12">
    <name type="scientific">Arachis hypogaea</name>
    <name type="common">Peanut</name>
    <dbReference type="NCBI Taxonomy" id="3818"/>
    <lineage>
        <taxon>Eukaryota</taxon>
        <taxon>Viridiplantae</taxon>
        <taxon>Streptophyta</taxon>
        <taxon>Embryophyta</taxon>
        <taxon>Tracheophyta</taxon>
        <taxon>Spermatophyta</taxon>
        <taxon>Magnoliopsida</taxon>
        <taxon>eudicotyledons</taxon>
        <taxon>Gunneridae</taxon>
        <taxon>Pentapetalae</taxon>
        <taxon>rosids</taxon>
        <taxon>fabids</taxon>
        <taxon>Fabales</taxon>
        <taxon>Fabaceae</taxon>
        <taxon>Papilionoideae</taxon>
        <taxon>50 kb inversion clade</taxon>
        <taxon>dalbergioids sensu lato</taxon>
        <taxon>Dalbergieae</taxon>
        <taxon>Pterocarpus clade</taxon>
        <taxon>Arachis</taxon>
    </lineage>
</organism>
<evidence type="ECO:0000259" key="10">
    <source>
        <dbReference type="PROSITE" id="PS50067"/>
    </source>
</evidence>
<keyword evidence="4 7" id="KW-0067">ATP-binding</keyword>
<dbReference type="InterPro" id="IPR027417">
    <property type="entry name" value="P-loop_NTPase"/>
</dbReference>